<reference evidence="3" key="1">
    <citation type="journal article" date="2019" name="Int. J. Syst. Evol. Microbiol.">
        <title>The Global Catalogue of Microorganisms (GCM) 10K type strain sequencing project: providing services to taxonomists for standard genome sequencing and annotation.</title>
        <authorList>
            <consortium name="The Broad Institute Genomics Platform"/>
            <consortium name="The Broad Institute Genome Sequencing Center for Infectious Disease"/>
            <person name="Wu L."/>
            <person name="Ma J."/>
        </authorList>
    </citation>
    <scope>NUCLEOTIDE SEQUENCE [LARGE SCALE GENOMIC DNA]</scope>
    <source>
        <strain evidence="3">JCM 5067</strain>
    </source>
</reference>
<proteinExistence type="predicted"/>
<feature type="compositionally biased region" description="Low complexity" evidence="1">
    <location>
        <begin position="169"/>
        <end position="178"/>
    </location>
</feature>
<accession>A0ABP3RVI3</accession>
<feature type="compositionally biased region" description="Pro residues" evidence="1">
    <location>
        <begin position="97"/>
        <end position="112"/>
    </location>
</feature>
<feature type="compositionally biased region" description="Basic and acidic residues" evidence="1">
    <location>
        <begin position="159"/>
        <end position="168"/>
    </location>
</feature>
<evidence type="ECO:0000313" key="3">
    <source>
        <dbReference type="Proteomes" id="UP001500668"/>
    </source>
</evidence>
<organism evidence="2 3">
    <name type="scientific">Streptomyces crystallinus</name>
    <dbReference type="NCBI Taxonomy" id="68191"/>
    <lineage>
        <taxon>Bacteria</taxon>
        <taxon>Bacillati</taxon>
        <taxon>Actinomycetota</taxon>
        <taxon>Actinomycetes</taxon>
        <taxon>Kitasatosporales</taxon>
        <taxon>Streptomycetaceae</taxon>
        <taxon>Streptomyces</taxon>
    </lineage>
</organism>
<comment type="caution">
    <text evidence="2">The sequence shown here is derived from an EMBL/GenBank/DDBJ whole genome shotgun (WGS) entry which is preliminary data.</text>
</comment>
<name>A0ABP3RVI3_9ACTN</name>
<dbReference type="Proteomes" id="UP001500668">
    <property type="component" value="Unassembled WGS sequence"/>
</dbReference>
<sequence>MCSAGFKDRLWTATMRERLAGERDRWLQQLDGATLWLIDNVATYAASWPGRHLIQFAVEYAGTTRMVMLSERDDATKVQLLLALTVPVQRQYFGGPGPAPGTPSPTAAPSPRPSSTSTGRPRPRRHGLPLPATSLEGPVAEPVFGRWLAPVLLCEGRRRHEAAADEGARAPGAAPGAPAERRSRSRMPP</sequence>
<protein>
    <submittedName>
        <fullName evidence="2">Uncharacterized protein</fullName>
    </submittedName>
</protein>
<evidence type="ECO:0000256" key="1">
    <source>
        <dbReference type="SAM" id="MobiDB-lite"/>
    </source>
</evidence>
<feature type="region of interest" description="Disordered" evidence="1">
    <location>
        <begin position="159"/>
        <end position="189"/>
    </location>
</feature>
<feature type="region of interest" description="Disordered" evidence="1">
    <location>
        <begin position="93"/>
        <end position="135"/>
    </location>
</feature>
<evidence type="ECO:0000313" key="2">
    <source>
        <dbReference type="EMBL" id="GAA0618144.1"/>
    </source>
</evidence>
<keyword evidence="3" id="KW-1185">Reference proteome</keyword>
<dbReference type="EMBL" id="BAAACA010000038">
    <property type="protein sequence ID" value="GAA0618144.1"/>
    <property type="molecule type" value="Genomic_DNA"/>
</dbReference>
<gene>
    <name evidence="2" type="ORF">GCM10010394_55600</name>
</gene>